<proteinExistence type="predicted"/>
<dbReference type="Pfam" id="PF00201">
    <property type="entry name" value="UDPGT"/>
    <property type="match status" value="1"/>
</dbReference>
<accession>A0A7W7CDG8</accession>
<gene>
    <name evidence="1" type="ORF">HNR67_005213</name>
</gene>
<reference evidence="1 2" key="1">
    <citation type="submission" date="2020-08" db="EMBL/GenBank/DDBJ databases">
        <title>Sequencing the genomes of 1000 actinobacteria strains.</title>
        <authorList>
            <person name="Klenk H.-P."/>
        </authorList>
    </citation>
    <scope>NUCLEOTIDE SEQUENCE [LARGE SCALE GENOMIC DNA]</scope>
    <source>
        <strain evidence="1 2">DSM 44230</strain>
    </source>
</reference>
<protein>
    <submittedName>
        <fullName evidence="1">UDP:flavonoid glycosyltransferase YjiC (YdhE family)</fullName>
    </submittedName>
</protein>
<sequence length="380" mass="40692">MIDVMFVPYSAHGHVNPLLPVLRELVARGARVRVLVGPAFAEAVAATGAEVLAVPVGFDTWVPDRFRWAELPRIGRAVSTRLRSDQASKALLRNVIRADRPGLVVWDVMGGWAGRIARSAGVPSMVWSTTYAVNDAVLAETARHRYGDLAAALAGRVGLSRLHPSGRGVDPVLVTTLPELQPERASFPPRFHFVGPLLREPDRGPDPLPWREIEDRPVVLVSPGTVFARGPEFFRAAADAFADTDWLVLLATGATDPGELGWLPDNVIARRRLPQRAVLAHAEVFVTHAGMNSVLESLAAGVPMVVTPRAGDQKGTARRLVELGVAVPVAAPVRAAGLYRAVTRVAGDAGMRSRAAGLRERIVGEGAVARVAELVADRVC</sequence>
<dbReference type="FunFam" id="3.40.50.2000:FF:000072">
    <property type="entry name" value="Glycosyl transferase"/>
    <property type="match status" value="1"/>
</dbReference>
<organism evidence="1 2">
    <name type="scientific">Crossiella cryophila</name>
    <dbReference type="NCBI Taxonomy" id="43355"/>
    <lineage>
        <taxon>Bacteria</taxon>
        <taxon>Bacillati</taxon>
        <taxon>Actinomycetota</taxon>
        <taxon>Actinomycetes</taxon>
        <taxon>Pseudonocardiales</taxon>
        <taxon>Pseudonocardiaceae</taxon>
        <taxon>Crossiella</taxon>
    </lineage>
</organism>
<keyword evidence="2" id="KW-1185">Reference proteome</keyword>
<keyword evidence="1" id="KW-0808">Transferase</keyword>
<dbReference type="Gene3D" id="3.40.50.2000">
    <property type="entry name" value="Glycogen Phosphorylase B"/>
    <property type="match status" value="2"/>
</dbReference>
<dbReference type="PANTHER" id="PTHR48049">
    <property type="entry name" value="GLYCOSYLTRANSFERASE"/>
    <property type="match status" value="1"/>
</dbReference>
<evidence type="ECO:0000313" key="2">
    <source>
        <dbReference type="Proteomes" id="UP000533598"/>
    </source>
</evidence>
<dbReference type="RefSeq" id="WP_185004884.1">
    <property type="nucleotide sequence ID" value="NZ_BAAAUI010000048.1"/>
</dbReference>
<dbReference type="InterPro" id="IPR050481">
    <property type="entry name" value="UDP-glycosyltransf_plant"/>
</dbReference>
<dbReference type="SUPFAM" id="SSF53756">
    <property type="entry name" value="UDP-Glycosyltransferase/glycogen phosphorylase"/>
    <property type="match status" value="1"/>
</dbReference>
<dbReference type="PANTHER" id="PTHR48049:SF132">
    <property type="entry name" value="GLYCOSYLTRANSFERASE"/>
    <property type="match status" value="1"/>
</dbReference>
<dbReference type="CDD" id="cd03784">
    <property type="entry name" value="GT1_Gtf-like"/>
    <property type="match status" value="1"/>
</dbReference>
<name>A0A7W7CDG8_9PSEU</name>
<dbReference type="GO" id="GO:0035251">
    <property type="term" value="F:UDP-glucosyltransferase activity"/>
    <property type="evidence" value="ECO:0007669"/>
    <property type="project" value="InterPro"/>
</dbReference>
<evidence type="ECO:0000313" key="1">
    <source>
        <dbReference type="EMBL" id="MBB4679095.1"/>
    </source>
</evidence>
<dbReference type="InterPro" id="IPR002213">
    <property type="entry name" value="UDP_glucos_trans"/>
</dbReference>
<dbReference type="EMBL" id="JACHMH010000001">
    <property type="protein sequence ID" value="MBB4679095.1"/>
    <property type="molecule type" value="Genomic_DNA"/>
</dbReference>
<dbReference type="Proteomes" id="UP000533598">
    <property type="component" value="Unassembled WGS sequence"/>
</dbReference>
<comment type="caution">
    <text evidence="1">The sequence shown here is derived from an EMBL/GenBank/DDBJ whole genome shotgun (WGS) entry which is preliminary data.</text>
</comment>
<dbReference type="AlphaFoldDB" id="A0A7W7CDG8"/>